<proteinExistence type="evidence at transcript level"/>
<dbReference type="PANTHER" id="PTHR22760:SF2">
    <property type="entry name" value="ALPHA-1,2-MANNOSYLTRANSFERASE ALG9"/>
    <property type="match status" value="1"/>
</dbReference>
<feature type="transmembrane region" description="Helical" evidence="10">
    <location>
        <begin position="186"/>
        <end position="205"/>
    </location>
</feature>
<comment type="subcellular location">
    <subcellularLocation>
        <location evidence="1 10">Endoplasmic reticulum membrane</location>
        <topology evidence="1 10">Multi-pass membrane protein</topology>
    </subcellularLocation>
</comment>
<dbReference type="PANTHER" id="PTHR22760">
    <property type="entry name" value="GLYCOSYLTRANSFERASE"/>
    <property type="match status" value="1"/>
</dbReference>
<evidence type="ECO:0000256" key="7">
    <source>
        <dbReference type="ARBA" id="ARBA00022824"/>
    </source>
</evidence>
<protein>
    <recommendedName>
        <fullName evidence="10">Mannosyltransferase</fullName>
        <ecNumber evidence="10">2.4.1.-</ecNumber>
    </recommendedName>
</protein>
<feature type="transmembrane region" description="Helical" evidence="10">
    <location>
        <begin position="306"/>
        <end position="325"/>
    </location>
</feature>
<accession>A0A2P2I866</accession>
<keyword evidence="7 10" id="KW-0256">Endoplasmic reticulum</keyword>
<sequence length="596" mass="67109">MAGQSRGRHRTNVQQQAARKETLPTPKNINKSTKSSTVEITSISSSSRVWAPGTYTALKVLMSARFISAIFGIISDCDETYNYWEPSHYLLYGSGFQTWEYSPQFALRSYFYLMLHAAPAWLYDAIISNKRVMVFFFMKCLLGALSSACDIYFYRGVVLVYGGCVGRITLCLLVFSAGLFAAANAFLPSSFAMYAVSCGIGAWLHRKYKLTILCFAVASFIAWPFAALIGVPIAYDIVVRKGNLTLFVKWSLISTIIIMGPMITVDSSYYGRLVVAPANLLLYNLFTSHGPNLYGTEPWTYYFVNGFLNFNVAFLLALAALPIYVASRAITGATRSAYFPVSLVLSPLYLWLLVFVVQPHKEERFLFPVYPLICLAAAIAIDSIEKAVALFPWRAVGQKACWLTVLLLALSSTISVSRIIAQYRGYSAPMHVFMELLKIEDPSLGNESAAKTRVCLGKEWHRFPSSFFLPGDRWEVQFIKSEFKGQLPQHFLNTIDGPSVLHDNFNDLNQEETDRYVKPQSCHYLVDMDSPNAGGLEPQYSAQTDKWKTVISFPFLDAARSPRWLRAFYVPFYTERHCAYNSYNLLQNIALVKQTT</sequence>
<keyword evidence="8 10" id="KW-1133">Transmembrane helix</keyword>
<dbReference type="EC" id="2.4.1.-" evidence="10"/>
<evidence type="ECO:0000256" key="11">
    <source>
        <dbReference type="SAM" id="MobiDB-lite"/>
    </source>
</evidence>
<keyword evidence="4 10" id="KW-0328">Glycosyltransferase</keyword>
<feature type="transmembrane region" description="Helical" evidence="10">
    <location>
        <begin position="247"/>
        <end position="264"/>
    </location>
</feature>
<dbReference type="GO" id="GO:0000026">
    <property type="term" value="F:alpha-1,2-mannosyltransferase activity"/>
    <property type="evidence" value="ECO:0007669"/>
    <property type="project" value="TreeGrafter"/>
</dbReference>
<feature type="compositionally biased region" description="Basic residues" evidence="11">
    <location>
        <begin position="1"/>
        <end position="11"/>
    </location>
</feature>
<dbReference type="InterPro" id="IPR005599">
    <property type="entry name" value="GPI_mannosylTrfase"/>
</dbReference>
<feature type="transmembrane region" description="Helical" evidence="10">
    <location>
        <begin position="158"/>
        <end position="180"/>
    </location>
</feature>
<feature type="region of interest" description="Disordered" evidence="11">
    <location>
        <begin position="1"/>
        <end position="34"/>
    </location>
</feature>
<feature type="transmembrane region" description="Helical" evidence="10">
    <location>
        <begin position="133"/>
        <end position="153"/>
    </location>
</feature>
<reference evidence="12" key="1">
    <citation type="journal article" date="2018" name="Biosci. Biotechnol. Biochem.">
        <title>Polysaccharide hydrolase of the hadal zone amphipods Hirondellea gigas.</title>
        <authorList>
            <person name="Kobayashi H."/>
            <person name="Nagahama T."/>
            <person name="Arai W."/>
            <person name="Sasagawa Y."/>
            <person name="Umeda M."/>
            <person name="Hayashi T."/>
            <person name="Nikaido I."/>
            <person name="Watanabe H."/>
            <person name="Oguri K."/>
            <person name="Kitazato H."/>
            <person name="Fujioka K."/>
            <person name="Kido Y."/>
            <person name="Takami H."/>
        </authorList>
    </citation>
    <scope>NUCLEOTIDE SEQUENCE</scope>
    <source>
        <tissue evidence="12">Whole body</tissue>
    </source>
</reference>
<evidence type="ECO:0000256" key="8">
    <source>
        <dbReference type="ARBA" id="ARBA00022989"/>
    </source>
</evidence>
<keyword evidence="5 12" id="KW-0808">Transferase</keyword>
<dbReference type="GO" id="GO:0006487">
    <property type="term" value="P:protein N-linked glycosylation"/>
    <property type="evidence" value="ECO:0007669"/>
    <property type="project" value="TreeGrafter"/>
</dbReference>
<dbReference type="EMBL" id="IACF01004638">
    <property type="protein sequence ID" value="LAB70227.1"/>
    <property type="molecule type" value="mRNA"/>
</dbReference>
<evidence type="ECO:0000256" key="5">
    <source>
        <dbReference type="ARBA" id="ARBA00022679"/>
    </source>
</evidence>
<evidence type="ECO:0000256" key="10">
    <source>
        <dbReference type="RuleBase" id="RU363075"/>
    </source>
</evidence>
<dbReference type="AlphaFoldDB" id="A0A2P2I866"/>
<organism evidence="12">
    <name type="scientific">Hirondellea gigas</name>
    <dbReference type="NCBI Taxonomy" id="1518452"/>
    <lineage>
        <taxon>Eukaryota</taxon>
        <taxon>Metazoa</taxon>
        <taxon>Ecdysozoa</taxon>
        <taxon>Arthropoda</taxon>
        <taxon>Crustacea</taxon>
        <taxon>Multicrustacea</taxon>
        <taxon>Malacostraca</taxon>
        <taxon>Eumalacostraca</taxon>
        <taxon>Peracarida</taxon>
        <taxon>Amphipoda</taxon>
        <taxon>Amphilochidea</taxon>
        <taxon>Lysianassida</taxon>
        <taxon>Lysianassidira</taxon>
        <taxon>Lysianassoidea</taxon>
        <taxon>Lysianassidae</taxon>
        <taxon>Hirondellea</taxon>
    </lineage>
</organism>
<feature type="transmembrane region" description="Helical" evidence="10">
    <location>
        <begin position="212"/>
        <end position="235"/>
    </location>
</feature>
<evidence type="ECO:0000256" key="1">
    <source>
        <dbReference type="ARBA" id="ARBA00004477"/>
    </source>
</evidence>
<evidence type="ECO:0000256" key="4">
    <source>
        <dbReference type="ARBA" id="ARBA00022676"/>
    </source>
</evidence>
<comment type="pathway">
    <text evidence="2">Protein modification; protein glycosylation.</text>
</comment>
<evidence type="ECO:0000256" key="9">
    <source>
        <dbReference type="ARBA" id="ARBA00023136"/>
    </source>
</evidence>
<feature type="transmembrane region" description="Helical" evidence="10">
    <location>
        <begin position="269"/>
        <end position="286"/>
    </location>
</feature>
<evidence type="ECO:0000256" key="2">
    <source>
        <dbReference type="ARBA" id="ARBA00004922"/>
    </source>
</evidence>
<keyword evidence="9 10" id="KW-0472">Membrane</keyword>
<evidence type="ECO:0000313" key="12">
    <source>
        <dbReference type="EMBL" id="LAB70227.1"/>
    </source>
</evidence>
<name>A0A2P2I866_9CRUS</name>
<dbReference type="GO" id="GO:0005789">
    <property type="term" value="C:endoplasmic reticulum membrane"/>
    <property type="evidence" value="ECO:0007669"/>
    <property type="project" value="UniProtKB-SubCell"/>
</dbReference>
<feature type="transmembrane region" description="Helical" evidence="10">
    <location>
        <begin position="369"/>
        <end position="388"/>
    </location>
</feature>
<evidence type="ECO:0000256" key="3">
    <source>
        <dbReference type="ARBA" id="ARBA00007063"/>
    </source>
</evidence>
<feature type="transmembrane region" description="Helical" evidence="10">
    <location>
        <begin position="400"/>
        <end position="421"/>
    </location>
</feature>
<feature type="transmembrane region" description="Helical" evidence="10">
    <location>
        <begin position="110"/>
        <end position="127"/>
    </location>
</feature>
<comment type="similarity">
    <text evidence="3 10">Belongs to the glycosyltransferase 22 family.</text>
</comment>
<keyword evidence="6 10" id="KW-0812">Transmembrane</keyword>
<dbReference type="Pfam" id="PF03901">
    <property type="entry name" value="Glyco_transf_22"/>
    <property type="match status" value="1"/>
</dbReference>
<feature type="transmembrane region" description="Helical" evidence="10">
    <location>
        <begin position="337"/>
        <end position="357"/>
    </location>
</feature>
<evidence type="ECO:0000256" key="6">
    <source>
        <dbReference type="ARBA" id="ARBA00022692"/>
    </source>
</evidence>
<dbReference type="UniPathway" id="UPA00378"/>